<keyword evidence="1" id="KW-0175">Coiled coil</keyword>
<feature type="region of interest" description="Disordered" evidence="2">
    <location>
        <begin position="21"/>
        <end position="156"/>
    </location>
</feature>
<keyword evidence="4" id="KW-1185">Reference proteome</keyword>
<feature type="coiled-coil region" evidence="1">
    <location>
        <begin position="281"/>
        <end position="395"/>
    </location>
</feature>
<sequence length="1268" mass="138771">MNSSDLYIVDEMEDALNAALDELRAPNRQPPGEDSDEESASQEAYTEVGLGQVTSPGRRQAVISPGRRQRPPTPGWRPDRNTPKGIMSPGSDHSEALADLGLHDHSDAKNKLPRYIPESDQRSTSSGNVPIVKRQEENEMSIDHLPSQVVGSPVVTSGDLASAHNLEDYYEAGRQSDPSDQKFLLSPRTHNQPRYGDKGPQQQGEEEQHVQIEPEQQGEKNLKLEERLDKLLAENAMLKMEKDFVVKEANTLHERNAVLFKDLSKSQKDLSTARNEMARRLAHKEELLKIAESSLEESQKSAEPLIIAQQRIRHQEKEKSSLEEMIILANTATREAQQKHTQHESRIVELQEQLDLMTAWMENIPQEMRTCQKECESLKAELKRCVERMEKLRSAQQVYDLEQMDFHDRCLPILLDQISINDFRLPLKPSAAEVIPLGEYMASPIESTPSNRQSMANGVDTPLRHMPPTGLVSSNKPRPQSWPVPRSFSPDLNDSFEVALDATHPTFQSTSTESQDGLHTGVMNDDRADVLHVSSQNKPHSTNSGEKNARAEDESGTTAISESPVDGVGARLSQSLTKTGGVSSQTRSQLKSGTLLETGAWRARIESPDTDEGAMSTSLEPLLVDTTKATVVASCSAVENPQSPGLRKRSSVSTQNSPHRLDHRAAFENAMASTPRKSQREDEMVGEPRILLSRLPGHGRPQASRTHSLYHERPAMIMADSRRGRPHSWDPSASRSISSQKSADSGYDSDAEQIGIASSTAPANAPIGDDQQVTPTYNHITPPASSSARTSTTFDGCGPRSSSSDSLDVFGAFSPLTRQVSDPTTQASTNIGSFFESSHGESDCGTVATGVSDANSVVEPSTEQQRDCDGPVIVLDDLRSVAELSEAPVVESASTPCDTETEAVRAHGPVIVREAESRLGIHDAEDAGTRDAENDTRGEDDVDMWNPTPSGEDTPFFTVPPNKIDVRKRRFSPSILTALLCCALVLTSGLLAVWSTGPWSIQSICQRFANVSSTLYPIVTITEEPFLPALSALEESSPIIAIHEVSLADTVTTAALEAILPLYISDYSPQVADDGTLMSTREWTSTFTAPSLVYKGQPGRTGPAPASPVVLKFDPPRTNNSSPSTSSASSCIEESNRFAPPSISTRTVTVAITRACPDSDRAPPSVSIRTITVDRPCPDQDFALRAVEVIRHRLPESTKAHASTKHLDFTDTVKFDVNSSSYTTRAYAGSGHWDFVPSVRRWIDQVRFDVTVQVIQANGGRLEFRIGH</sequence>
<feature type="compositionally biased region" description="Polar residues" evidence="2">
    <location>
        <begin position="572"/>
        <end position="592"/>
    </location>
</feature>
<evidence type="ECO:0000256" key="2">
    <source>
        <dbReference type="SAM" id="MobiDB-lite"/>
    </source>
</evidence>
<dbReference type="Proteomes" id="UP001203852">
    <property type="component" value="Unassembled WGS sequence"/>
</dbReference>
<dbReference type="EMBL" id="MU404352">
    <property type="protein sequence ID" value="KAI1615826.1"/>
    <property type="molecule type" value="Genomic_DNA"/>
</dbReference>
<feature type="region of interest" description="Disordered" evidence="2">
    <location>
        <begin position="693"/>
        <end position="801"/>
    </location>
</feature>
<feature type="compositionally biased region" description="Low complexity" evidence="2">
    <location>
        <begin position="732"/>
        <end position="745"/>
    </location>
</feature>
<feature type="region of interest" description="Disordered" evidence="2">
    <location>
        <begin position="1094"/>
        <end position="1135"/>
    </location>
</feature>
<feature type="compositionally biased region" description="Basic and acidic residues" evidence="2">
    <location>
        <begin position="92"/>
        <end position="110"/>
    </location>
</feature>
<feature type="region of interest" description="Disordered" evidence="2">
    <location>
        <begin position="534"/>
        <end position="595"/>
    </location>
</feature>
<reference evidence="3" key="1">
    <citation type="journal article" date="2022" name="bioRxiv">
        <title>Deciphering the potential niche of two novel black yeast fungi from a biological soil crust based on their genomes, phenotypes, and melanin regulation.</title>
        <authorList>
            <consortium name="DOE Joint Genome Institute"/>
            <person name="Carr E.C."/>
            <person name="Barton Q."/>
            <person name="Grambo S."/>
            <person name="Sullivan M."/>
            <person name="Renfro C.M."/>
            <person name="Kuo A."/>
            <person name="Pangilinan J."/>
            <person name="Lipzen A."/>
            <person name="Keymanesh K."/>
            <person name="Savage E."/>
            <person name="Barry K."/>
            <person name="Grigoriev I.V."/>
            <person name="Riekhof W.R."/>
            <person name="Harris S.S."/>
        </authorList>
    </citation>
    <scope>NUCLEOTIDE SEQUENCE</scope>
    <source>
        <strain evidence="3">JF 03-4F</strain>
    </source>
</reference>
<feature type="compositionally biased region" description="Basic and acidic residues" evidence="2">
    <location>
        <begin position="206"/>
        <end position="220"/>
    </location>
</feature>
<name>A0AAN6E0U4_9EURO</name>
<evidence type="ECO:0000313" key="4">
    <source>
        <dbReference type="Proteomes" id="UP001203852"/>
    </source>
</evidence>
<dbReference type="AlphaFoldDB" id="A0AAN6E0U4"/>
<feature type="compositionally biased region" description="Low complexity" evidence="2">
    <location>
        <begin position="1121"/>
        <end position="1130"/>
    </location>
</feature>
<comment type="caution">
    <text evidence="3">The sequence shown here is derived from an EMBL/GenBank/DDBJ whole genome shotgun (WGS) entry which is preliminary data.</text>
</comment>
<feature type="compositionally biased region" description="Polar residues" evidence="2">
    <location>
        <begin position="445"/>
        <end position="456"/>
    </location>
</feature>
<feature type="compositionally biased region" description="Polar residues" evidence="2">
    <location>
        <begin position="534"/>
        <end position="546"/>
    </location>
</feature>
<accession>A0AAN6E0U4</accession>
<proteinExistence type="predicted"/>
<organism evidence="3 4">
    <name type="scientific">Exophiala viscosa</name>
    <dbReference type="NCBI Taxonomy" id="2486360"/>
    <lineage>
        <taxon>Eukaryota</taxon>
        <taxon>Fungi</taxon>
        <taxon>Dikarya</taxon>
        <taxon>Ascomycota</taxon>
        <taxon>Pezizomycotina</taxon>
        <taxon>Eurotiomycetes</taxon>
        <taxon>Chaetothyriomycetidae</taxon>
        <taxon>Chaetothyriales</taxon>
        <taxon>Herpotrichiellaceae</taxon>
        <taxon>Exophiala</taxon>
    </lineage>
</organism>
<feature type="compositionally biased region" description="Basic and acidic residues" evidence="2">
    <location>
        <begin position="924"/>
        <end position="939"/>
    </location>
</feature>
<gene>
    <name evidence="3" type="ORF">EDD36DRAFT_198050</name>
</gene>
<feature type="region of interest" description="Disordered" evidence="2">
    <location>
        <begin position="173"/>
        <end position="220"/>
    </location>
</feature>
<evidence type="ECO:0000256" key="1">
    <source>
        <dbReference type="SAM" id="Coils"/>
    </source>
</evidence>
<protein>
    <submittedName>
        <fullName evidence="3">Uncharacterized protein</fullName>
    </submittedName>
</protein>
<evidence type="ECO:0000313" key="3">
    <source>
        <dbReference type="EMBL" id="KAI1615826.1"/>
    </source>
</evidence>
<feature type="region of interest" description="Disordered" evidence="2">
    <location>
        <begin position="445"/>
        <end position="489"/>
    </location>
</feature>
<feature type="compositionally biased region" description="Low complexity" evidence="2">
    <location>
        <begin position="781"/>
        <end position="793"/>
    </location>
</feature>
<feature type="region of interest" description="Disordered" evidence="2">
    <location>
        <begin position="639"/>
        <end position="660"/>
    </location>
</feature>
<feature type="region of interest" description="Disordered" evidence="2">
    <location>
        <begin position="924"/>
        <end position="959"/>
    </location>
</feature>